<dbReference type="UniPathway" id="UPA00038">
    <property type="reaction ID" value="UER00491"/>
</dbReference>
<evidence type="ECO:0000313" key="13">
    <source>
        <dbReference type="Proteomes" id="UP000007517"/>
    </source>
</evidence>
<evidence type="ECO:0000256" key="7">
    <source>
        <dbReference type="PIRNR" id="PIRNR000124"/>
    </source>
</evidence>
<feature type="binding site" evidence="9">
    <location>
        <begin position="159"/>
        <end position="162"/>
    </location>
    <ligand>
        <name>substrate</name>
    </ligand>
</feature>
<feature type="domain" description="UDP-glucose/GDP-mannose dehydrogenase C-terminal" evidence="11">
    <location>
        <begin position="320"/>
        <end position="406"/>
    </location>
</feature>
<dbReference type="Pfam" id="PF03720">
    <property type="entry name" value="UDPG_MGDP_dh_C"/>
    <property type="match status" value="1"/>
</dbReference>
<comment type="pathway">
    <text evidence="1">Nucleotide-sugar biosynthesis; UDP-alpha-D-glucuronate biosynthesis; UDP-alpha-D-glucuronate from UDP-alpha-D-glucose: step 1/1.</text>
</comment>
<evidence type="ECO:0000256" key="2">
    <source>
        <dbReference type="ARBA" id="ARBA00006601"/>
    </source>
</evidence>
<accession>H6RN38</accession>
<evidence type="ECO:0000256" key="8">
    <source>
        <dbReference type="PIRSR" id="PIRSR500134-1"/>
    </source>
</evidence>
<evidence type="ECO:0000256" key="4">
    <source>
        <dbReference type="ARBA" id="ARBA00023002"/>
    </source>
</evidence>
<dbReference type="InterPro" id="IPR017476">
    <property type="entry name" value="UDP-Glc/GDP-Man"/>
</dbReference>
<name>H6RN38_BLASD</name>
<feature type="binding site" evidence="10">
    <location>
        <position position="86"/>
    </location>
    <ligand>
        <name>NAD(+)</name>
        <dbReference type="ChEBI" id="CHEBI:57540"/>
    </ligand>
</feature>
<organism evidence="12 13">
    <name type="scientific">Blastococcus saxobsidens (strain DD2)</name>
    <dbReference type="NCBI Taxonomy" id="1146883"/>
    <lineage>
        <taxon>Bacteria</taxon>
        <taxon>Bacillati</taxon>
        <taxon>Actinomycetota</taxon>
        <taxon>Actinomycetes</taxon>
        <taxon>Geodermatophilales</taxon>
        <taxon>Geodermatophilaceae</taxon>
        <taxon>Blastococcus</taxon>
    </lineage>
</organism>
<dbReference type="SUPFAM" id="SSF52413">
    <property type="entry name" value="UDP-glucose/GDP-mannose dehydrogenase C-terminal domain"/>
    <property type="match status" value="1"/>
</dbReference>
<dbReference type="InterPro" id="IPR008927">
    <property type="entry name" value="6-PGluconate_DH-like_C_sf"/>
</dbReference>
<dbReference type="PIRSF" id="PIRSF000124">
    <property type="entry name" value="UDPglc_GDPman_dh"/>
    <property type="match status" value="1"/>
</dbReference>
<feature type="binding site" evidence="10">
    <location>
        <position position="35"/>
    </location>
    <ligand>
        <name>NAD(+)</name>
        <dbReference type="ChEBI" id="CHEBI:57540"/>
    </ligand>
</feature>
<dbReference type="PANTHER" id="PTHR43750">
    <property type="entry name" value="UDP-GLUCOSE 6-DEHYDROGENASE TUAD"/>
    <property type="match status" value="1"/>
</dbReference>
<dbReference type="InterPro" id="IPR028357">
    <property type="entry name" value="UDPglc_DH_bac"/>
</dbReference>
<dbReference type="Proteomes" id="UP000007517">
    <property type="component" value="Chromosome"/>
</dbReference>
<dbReference type="NCBIfam" id="TIGR03026">
    <property type="entry name" value="NDP-sugDHase"/>
    <property type="match status" value="1"/>
</dbReference>
<dbReference type="InterPro" id="IPR036220">
    <property type="entry name" value="UDP-Glc/GDP-Man_DH_C_sf"/>
</dbReference>
<keyword evidence="4 7" id="KW-0560">Oxidoreductase</keyword>
<comment type="similarity">
    <text evidence="2 7">Belongs to the UDP-glucose/GDP-mannose dehydrogenase family.</text>
</comment>
<evidence type="ECO:0000256" key="1">
    <source>
        <dbReference type="ARBA" id="ARBA00004701"/>
    </source>
</evidence>
<dbReference type="KEGG" id="bsd:BLASA_0423"/>
<dbReference type="EC" id="1.1.1.22" evidence="3 7"/>
<dbReference type="SUPFAM" id="SSF51735">
    <property type="entry name" value="NAD(P)-binding Rossmann-fold domains"/>
    <property type="match status" value="1"/>
</dbReference>
<dbReference type="STRING" id="1146883.BLASA_0423"/>
<dbReference type="EMBL" id="FO117623">
    <property type="protein sequence ID" value="CCG01391.1"/>
    <property type="molecule type" value="Genomic_DNA"/>
</dbReference>
<feature type="binding site" evidence="9">
    <location>
        <position position="327"/>
    </location>
    <ligand>
        <name>substrate</name>
    </ligand>
</feature>
<comment type="catalytic activity">
    <reaction evidence="6 7">
        <text>UDP-alpha-D-glucose + 2 NAD(+) + H2O = UDP-alpha-D-glucuronate + 2 NADH + 3 H(+)</text>
        <dbReference type="Rhea" id="RHEA:23596"/>
        <dbReference type="ChEBI" id="CHEBI:15377"/>
        <dbReference type="ChEBI" id="CHEBI:15378"/>
        <dbReference type="ChEBI" id="CHEBI:57540"/>
        <dbReference type="ChEBI" id="CHEBI:57945"/>
        <dbReference type="ChEBI" id="CHEBI:58052"/>
        <dbReference type="ChEBI" id="CHEBI:58885"/>
        <dbReference type="EC" id="1.1.1.22"/>
    </reaction>
</comment>
<sequence>MKVAVFGLGYVGMTAAACMVKQGHVVVGIDVSEAKVSTIRRGKSPIMEPGVQEQIAEGIDRGTLSATTSPIGVLDDADLAIVCVGTPSAPDGGHNMTYIAEVSRQIAANVGTGRTTPLTVAYRSTVRPGTMEELVWPIFQGALGDDIDAALELVYNPEFLRESSGMRDYFEPPKVVVGTRDGRGSDTMLKLYADVQAPWFDVPFREAELTKFVDNTWHAVKVAYANELGRICQQMGISASAVSEIFLSDTKLNISARYLRPGGPFGGSCLPKDVRALQRISADVGANTHLIDALIRSNESHKYHQFQDIRSAVSPGDRILLCGLTFKAHTDDVRESPAIDLARMLITDGCLVEVYDPYLEPAALVGQNLGYAYSHLPQLSSLLVSAQHAESQDYALVVDTNGTASDLQLSPDQPVVSTNRIA</sequence>
<evidence type="ECO:0000256" key="6">
    <source>
        <dbReference type="ARBA" id="ARBA00047473"/>
    </source>
</evidence>
<dbReference type="AlphaFoldDB" id="H6RN38"/>
<feature type="binding site" evidence="9">
    <location>
        <position position="266"/>
    </location>
    <ligand>
        <name>substrate</name>
    </ligand>
</feature>
<keyword evidence="13" id="KW-1185">Reference proteome</keyword>
<feature type="binding site" evidence="10">
    <location>
        <position position="334"/>
    </location>
    <ligand>
        <name>NAD(+)</name>
        <dbReference type="ChEBI" id="CHEBI:57540"/>
    </ligand>
</feature>
<feature type="binding site" evidence="9">
    <location>
        <position position="211"/>
    </location>
    <ligand>
        <name>substrate</name>
    </ligand>
</feature>
<dbReference type="InterPro" id="IPR014027">
    <property type="entry name" value="UDP-Glc/GDP-Man_DH_C"/>
</dbReference>
<dbReference type="Gene3D" id="3.40.50.720">
    <property type="entry name" value="NAD(P)-binding Rossmann-like Domain"/>
    <property type="match status" value="2"/>
</dbReference>
<dbReference type="GO" id="GO:0051287">
    <property type="term" value="F:NAD binding"/>
    <property type="evidence" value="ECO:0007669"/>
    <property type="project" value="InterPro"/>
</dbReference>
<feature type="binding site" evidence="10">
    <location>
        <position position="162"/>
    </location>
    <ligand>
        <name>NAD(+)</name>
        <dbReference type="ChEBI" id="CHEBI:57540"/>
    </ligand>
</feature>
<keyword evidence="5 7" id="KW-0520">NAD</keyword>
<dbReference type="GO" id="GO:0000271">
    <property type="term" value="P:polysaccharide biosynthetic process"/>
    <property type="evidence" value="ECO:0007669"/>
    <property type="project" value="InterPro"/>
</dbReference>
<dbReference type="SUPFAM" id="SSF48179">
    <property type="entry name" value="6-phosphogluconate dehydrogenase C-terminal domain-like"/>
    <property type="match status" value="1"/>
</dbReference>
<dbReference type="GO" id="GO:0006065">
    <property type="term" value="P:UDP-glucuronate biosynthetic process"/>
    <property type="evidence" value="ECO:0007669"/>
    <property type="project" value="UniProtKB-UniPathway"/>
</dbReference>
<dbReference type="InterPro" id="IPR014026">
    <property type="entry name" value="UDP-Glc/GDP-Man_DH_dimer"/>
</dbReference>
<feature type="binding site" evidence="10">
    <location>
        <position position="125"/>
    </location>
    <ligand>
        <name>NAD(+)</name>
        <dbReference type="ChEBI" id="CHEBI:57540"/>
    </ligand>
</feature>
<reference evidence="12 13" key="1">
    <citation type="journal article" date="2012" name="J. Bacteriol.">
        <title>Genome Sequence of Blastococcus saxobsidens DD2, a Stone-Inhabiting Bacterium.</title>
        <authorList>
            <person name="Chouaia B."/>
            <person name="Crotti E."/>
            <person name="Brusetti L."/>
            <person name="Daffonchio D."/>
            <person name="Essoussi I."/>
            <person name="Nouioui I."/>
            <person name="Sbissi I."/>
            <person name="Ghodhbane-Gtari F."/>
            <person name="Gtari M."/>
            <person name="Vacherie B."/>
            <person name="Barbe V."/>
            <person name="Medigue C."/>
            <person name="Gury J."/>
            <person name="Pujic P."/>
            <person name="Normand P."/>
        </authorList>
    </citation>
    <scope>NUCLEOTIDE SEQUENCE [LARGE SCALE GENOMIC DNA]</scope>
    <source>
        <strain evidence="12 13">DD2</strain>
    </source>
</reference>
<feature type="binding site" evidence="10">
    <location>
        <position position="272"/>
    </location>
    <ligand>
        <name>NAD(+)</name>
        <dbReference type="ChEBI" id="CHEBI:57540"/>
    </ligand>
</feature>
<dbReference type="Pfam" id="PF00984">
    <property type="entry name" value="UDPG_MGDP_dh"/>
    <property type="match status" value="1"/>
</dbReference>
<evidence type="ECO:0000256" key="3">
    <source>
        <dbReference type="ARBA" id="ARBA00012954"/>
    </source>
</evidence>
<evidence type="ECO:0000256" key="5">
    <source>
        <dbReference type="ARBA" id="ARBA00023027"/>
    </source>
</evidence>
<dbReference type="Gene3D" id="1.20.5.170">
    <property type="match status" value="1"/>
</dbReference>
<reference evidence="13" key="2">
    <citation type="submission" date="2012-02" db="EMBL/GenBank/DDBJ databases">
        <title>Complete genome sequence of Blastococcus saxobsidens strain DD2.</title>
        <authorList>
            <person name="Genoscope."/>
        </authorList>
    </citation>
    <scope>NUCLEOTIDE SEQUENCE [LARGE SCALE GENOMIC DNA]</scope>
    <source>
        <strain evidence="13">DD2</strain>
    </source>
</reference>
<evidence type="ECO:0000259" key="11">
    <source>
        <dbReference type="SMART" id="SM00984"/>
    </source>
</evidence>
<dbReference type="PANTHER" id="PTHR43750:SF1">
    <property type="entry name" value="GDP-MANNOSE 6-DEHYDROGENASE"/>
    <property type="match status" value="1"/>
</dbReference>
<evidence type="ECO:0000256" key="9">
    <source>
        <dbReference type="PIRSR" id="PIRSR500134-2"/>
    </source>
</evidence>
<feature type="binding site" evidence="9">
    <location>
        <begin position="258"/>
        <end position="262"/>
    </location>
    <ligand>
        <name>substrate</name>
    </ligand>
</feature>
<proteinExistence type="inferred from homology"/>
<feature type="active site" description="Nucleophile" evidence="8">
    <location>
        <position position="269"/>
    </location>
</feature>
<dbReference type="eggNOG" id="COG1004">
    <property type="taxonomic scope" value="Bacteria"/>
</dbReference>
<dbReference type="SMART" id="SM00984">
    <property type="entry name" value="UDPG_MGDP_dh_C"/>
    <property type="match status" value="1"/>
</dbReference>
<dbReference type="OrthoDB" id="5193947at2"/>
<dbReference type="PIRSF" id="PIRSF500134">
    <property type="entry name" value="UDPglc_DH_bac"/>
    <property type="match status" value="1"/>
</dbReference>
<dbReference type="PROSITE" id="PS51257">
    <property type="entry name" value="PROKAR_LIPOPROTEIN"/>
    <property type="match status" value="1"/>
</dbReference>
<dbReference type="Pfam" id="PF03721">
    <property type="entry name" value="UDPG_MGDP_dh_N"/>
    <property type="match status" value="1"/>
</dbReference>
<protein>
    <recommendedName>
        <fullName evidence="3 7">UDP-glucose 6-dehydrogenase</fullName>
        <ecNumber evidence="3 7">1.1.1.22</ecNumber>
    </recommendedName>
</protein>
<dbReference type="InterPro" id="IPR036291">
    <property type="entry name" value="NAD(P)-bd_dom_sf"/>
</dbReference>
<evidence type="ECO:0000256" key="10">
    <source>
        <dbReference type="PIRSR" id="PIRSR500134-3"/>
    </source>
</evidence>
<dbReference type="HOGENOM" id="CLU_023810_1_1_11"/>
<evidence type="ECO:0000313" key="12">
    <source>
        <dbReference type="EMBL" id="CCG01391.1"/>
    </source>
</evidence>
<dbReference type="RefSeq" id="WP_014374307.1">
    <property type="nucleotide sequence ID" value="NC_016943.1"/>
</dbReference>
<gene>
    <name evidence="12" type="primary">algD</name>
    <name evidence="12" type="ordered locus">BLASA_0423</name>
</gene>
<dbReference type="GO" id="GO:0003979">
    <property type="term" value="F:UDP-glucose 6-dehydrogenase activity"/>
    <property type="evidence" value="ECO:0007669"/>
    <property type="project" value="UniProtKB-EC"/>
</dbReference>
<dbReference type="InterPro" id="IPR001732">
    <property type="entry name" value="UDP-Glc/GDP-Man_DH_N"/>
</dbReference>
<feature type="binding site" evidence="10">
    <location>
        <position position="30"/>
    </location>
    <ligand>
        <name>NAD(+)</name>
        <dbReference type="ChEBI" id="CHEBI:57540"/>
    </ligand>
</feature>